<evidence type="ECO:0000313" key="2">
    <source>
        <dbReference type="EMBL" id="KAA1073524.1"/>
    </source>
</evidence>
<dbReference type="OrthoDB" id="2506452at2759"/>
<gene>
    <name evidence="2" type="ORF">PGT21_014495</name>
</gene>
<feature type="compositionally biased region" description="Basic residues" evidence="1">
    <location>
        <begin position="58"/>
        <end position="68"/>
    </location>
</feature>
<sequence>MGISFLKHLRYEFKFTELIPKDPLRLDEIEIPAPNTGPTCEAVESTAIGPVETTALPKAHRSVHKAPKPIKPSSRRYVPSPLGSPRMMLQTGRRTSSQTPALPSASKNKRQAVGIPPSKEVRLHTGEVDAVGQSVATLQPPVVPTMQILPRGSDVGQPFPSLLDINGGRAGPDVRIPPPGEADAAIHPAFRGIQGLLNDPASNLSANALRLLEPFATTTDEPDPGLTPQMPANPLQKLVDLGTYLKNRPGLTPDTYYSAQFPQTADYCRMHTAQTKLMPMGVANGWPVEIDFESLTSRVASTEHHLWLVARKMTSSHFMDAALENWSALGKRKALSVFGDFGSFEVEQPG</sequence>
<evidence type="ECO:0000256" key="1">
    <source>
        <dbReference type="SAM" id="MobiDB-lite"/>
    </source>
</evidence>
<evidence type="ECO:0000313" key="3">
    <source>
        <dbReference type="Proteomes" id="UP000324748"/>
    </source>
</evidence>
<feature type="region of interest" description="Disordered" evidence="1">
    <location>
        <begin position="58"/>
        <end position="115"/>
    </location>
</feature>
<reference evidence="2 3" key="1">
    <citation type="submission" date="2019-05" db="EMBL/GenBank/DDBJ databases">
        <title>Emergence of the Ug99 lineage of the wheat stem rust pathogen through somatic hybridization.</title>
        <authorList>
            <person name="Li F."/>
            <person name="Upadhyaya N.M."/>
            <person name="Sperschneider J."/>
            <person name="Matny O."/>
            <person name="Nguyen-Phuc H."/>
            <person name="Mago R."/>
            <person name="Raley C."/>
            <person name="Miller M.E."/>
            <person name="Silverstein K.A.T."/>
            <person name="Henningsen E."/>
            <person name="Hirsch C.D."/>
            <person name="Visser B."/>
            <person name="Pretorius Z.A."/>
            <person name="Steffenson B.J."/>
            <person name="Schwessinger B."/>
            <person name="Dodds P.N."/>
            <person name="Figueroa M."/>
        </authorList>
    </citation>
    <scope>NUCLEOTIDE SEQUENCE [LARGE SCALE GENOMIC DNA]</scope>
    <source>
        <strain evidence="2">21-0</strain>
    </source>
</reference>
<proteinExistence type="predicted"/>
<accession>A0A5B0MCB5</accession>
<dbReference type="Proteomes" id="UP000324748">
    <property type="component" value="Unassembled WGS sequence"/>
</dbReference>
<organism evidence="2 3">
    <name type="scientific">Puccinia graminis f. sp. tritici</name>
    <dbReference type="NCBI Taxonomy" id="56615"/>
    <lineage>
        <taxon>Eukaryota</taxon>
        <taxon>Fungi</taxon>
        <taxon>Dikarya</taxon>
        <taxon>Basidiomycota</taxon>
        <taxon>Pucciniomycotina</taxon>
        <taxon>Pucciniomycetes</taxon>
        <taxon>Pucciniales</taxon>
        <taxon>Pucciniaceae</taxon>
        <taxon>Puccinia</taxon>
    </lineage>
</organism>
<name>A0A5B0MCB5_PUCGR</name>
<dbReference type="AlphaFoldDB" id="A0A5B0MCB5"/>
<protein>
    <submittedName>
        <fullName evidence="2">Uncharacterized protein</fullName>
    </submittedName>
</protein>
<keyword evidence="3" id="KW-1185">Reference proteome</keyword>
<comment type="caution">
    <text evidence="2">The sequence shown here is derived from an EMBL/GenBank/DDBJ whole genome shotgun (WGS) entry which is preliminary data.</text>
</comment>
<feature type="compositionally biased region" description="Polar residues" evidence="1">
    <location>
        <begin position="92"/>
        <end position="101"/>
    </location>
</feature>
<dbReference type="EMBL" id="VSWC01000158">
    <property type="protein sequence ID" value="KAA1073524.1"/>
    <property type="molecule type" value="Genomic_DNA"/>
</dbReference>